<sequence>MSQPSPAGKGRILVVGHGRVADAARRALDDADAEVIHLREPPDREIRRVLAPGVDAVLVTSRDDRVSLRLALVVEGLRPGVRLIVTIYNRDLAAQLHRAVPTARVVSMADVAAPSLAAACLAGDLLTVRRDGDRVLGVRDGADGPVTVPLAVPGAGDRFALNLGALLHPFELSAKTLLAGLLGFLLVLVADATVVGLVLHESAVDAIYLAMKTLVTVGPNPGVDDGPGWLKIFSATMMLAALAFTAVFTAGLIDRLLNRRLVAIFGRRSMPRKEHVVVVGLGQVGLRLCMMLRELGVPVVAVEHDPEADNIRRAKQYGIPVVIGRGNSRAVLQRLSLGRARGLAAVTSDEIENISTAMAALAVREDLRTVLRAGSGDVMDETRALLRVGAVRDVYRIGGTLFAAAALGSSALEAFVADDAVWVIGRDGRIESFDVHVGTAATAGSAASGAR</sequence>
<dbReference type="Pfam" id="PF02254">
    <property type="entry name" value="TrkA_N"/>
    <property type="match status" value="1"/>
</dbReference>
<evidence type="ECO:0000259" key="2">
    <source>
        <dbReference type="PROSITE" id="PS51201"/>
    </source>
</evidence>
<name>A0A6J4RPG6_9ACTN</name>
<evidence type="ECO:0000313" key="3">
    <source>
        <dbReference type="EMBL" id="CAA9477730.1"/>
    </source>
</evidence>
<feature type="transmembrane region" description="Helical" evidence="1">
    <location>
        <begin position="177"/>
        <end position="199"/>
    </location>
</feature>
<feature type="transmembrane region" description="Helical" evidence="1">
    <location>
        <begin position="232"/>
        <end position="253"/>
    </location>
</feature>
<dbReference type="GO" id="GO:0006813">
    <property type="term" value="P:potassium ion transport"/>
    <property type="evidence" value="ECO:0007669"/>
    <property type="project" value="InterPro"/>
</dbReference>
<dbReference type="InterPro" id="IPR050721">
    <property type="entry name" value="Trk_Ktr_HKT_K-transport"/>
</dbReference>
<keyword evidence="1" id="KW-0812">Transmembrane</keyword>
<evidence type="ECO:0000256" key="1">
    <source>
        <dbReference type="SAM" id="Phobius"/>
    </source>
</evidence>
<proteinExistence type="predicted"/>
<feature type="domain" description="RCK N-terminal" evidence="2">
    <location>
        <begin position="273"/>
        <end position="395"/>
    </location>
</feature>
<dbReference type="SUPFAM" id="SSF81324">
    <property type="entry name" value="Voltage-gated potassium channels"/>
    <property type="match status" value="1"/>
</dbReference>
<accession>A0A6J4RPG6</accession>
<dbReference type="SUPFAM" id="SSF51735">
    <property type="entry name" value="NAD(P)-binding Rossmann-fold domains"/>
    <property type="match status" value="2"/>
</dbReference>
<dbReference type="InterPro" id="IPR036291">
    <property type="entry name" value="NAD(P)-bd_dom_sf"/>
</dbReference>
<dbReference type="AlphaFoldDB" id="A0A6J4RPG6"/>
<dbReference type="PANTHER" id="PTHR43833:SF11">
    <property type="entry name" value="VOLTAGE-GATED POTASSIUM CHANNEL KCH"/>
    <property type="match status" value="1"/>
</dbReference>
<dbReference type="PANTHER" id="PTHR43833">
    <property type="entry name" value="POTASSIUM CHANNEL PROTEIN 2-RELATED-RELATED"/>
    <property type="match status" value="1"/>
</dbReference>
<dbReference type="InterPro" id="IPR003148">
    <property type="entry name" value="RCK_N"/>
</dbReference>
<dbReference type="EMBL" id="CADCVR010000018">
    <property type="protein sequence ID" value="CAA9477730.1"/>
    <property type="molecule type" value="Genomic_DNA"/>
</dbReference>
<gene>
    <name evidence="3" type="ORF">AVDCRST_MAG53-438</name>
</gene>
<keyword evidence="1" id="KW-0472">Membrane</keyword>
<dbReference type="PROSITE" id="PS51201">
    <property type="entry name" value="RCK_N"/>
    <property type="match status" value="1"/>
</dbReference>
<protein>
    <recommendedName>
        <fullName evidence="2">RCK N-terminal domain-containing protein</fullName>
    </recommendedName>
</protein>
<organism evidence="3">
    <name type="scientific">uncultured Solirubrobacteraceae bacterium</name>
    <dbReference type="NCBI Taxonomy" id="1162706"/>
    <lineage>
        <taxon>Bacteria</taxon>
        <taxon>Bacillati</taxon>
        <taxon>Actinomycetota</taxon>
        <taxon>Thermoleophilia</taxon>
        <taxon>Solirubrobacterales</taxon>
        <taxon>Solirubrobacteraceae</taxon>
        <taxon>environmental samples</taxon>
    </lineage>
</organism>
<dbReference type="Gene3D" id="3.40.50.720">
    <property type="entry name" value="NAD(P)-binding Rossmann-like Domain"/>
    <property type="match status" value="2"/>
</dbReference>
<reference evidence="3" key="1">
    <citation type="submission" date="2020-02" db="EMBL/GenBank/DDBJ databases">
        <authorList>
            <person name="Meier V. D."/>
        </authorList>
    </citation>
    <scope>NUCLEOTIDE SEQUENCE</scope>
    <source>
        <strain evidence="3">AVDCRST_MAG53</strain>
    </source>
</reference>
<keyword evidence="1" id="KW-1133">Transmembrane helix</keyword>